<organism evidence="1 2">
    <name type="scientific">Candidatus Clostridium eludens</name>
    <dbReference type="NCBI Taxonomy" id="3381663"/>
    <lineage>
        <taxon>Bacteria</taxon>
        <taxon>Bacillati</taxon>
        <taxon>Bacillota</taxon>
        <taxon>Clostridia</taxon>
        <taxon>Eubacteriales</taxon>
        <taxon>Clostridiaceae</taxon>
        <taxon>Clostridium</taxon>
    </lineage>
</organism>
<sequence>MNSMSKYYYRDDDCEPCNKGHFEPCNKGHFDPCDKKKEKFCPTIIKCSSPGSVTIPAATVAGTTFTLTSLTLNTRELEDPCIKLEFASNLVATVAFTGTINFQIFRQCNNQITPTPIGPIYTFSLVALLASQTFSFFVCDCNSCFNECCTYTVVATVTSAVTVGTLSINNATLGAIATCGSCC</sequence>
<proteinExistence type="predicted"/>
<reference evidence="1 2" key="1">
    <citation type="submission" date="2024-11" db="EMBL/GenBank/DDBJ databases">
        <authorList>
            <person name="Heng Y.C."/>
            <person name="Lim A.C.H."/>
            <person name="Lee J.K.Y."/>
            <person name="Kittelmann S."/>
        </authorList>
    </citation>
    <scope>NUCLEOTIDE SEQUENCE [LARGE SCALE GENOMIC DNA]</scope>
    <source>
        <strain evidence="1 2">WILCCON 0269</strain>
    </source>
</reference>
<evidence type="ECO:0000313" key="2">
    <source>
        <dbReference type="Proteomes" id="UP001623660"/>
    </source>
</evidence>
<keyword evidence="2" id="KW-1185">Reference proteome</keyword>
<name>A0ABW8SFQ3_9CLOT</name>
<accession>A0ABW8SFQ3</accession>
<gene>
    <name evidence="1" type="ORF">ACJDU8_03255</name>
</gene>
<protein>
    <submittedName>
        <fullName evidence="1">DUF4489 domain-containing protein</fullName>
    </submittedName>
</protein>
<evidence type="ECO:0000313" key="1">
    <source>
        <dbReference type="EMBL" id="MFL0194591.1"/>
    </source>
</evidence>
<dbReference type="RefSeq" id="WP_406790713.1">
    <property type="nucleotide sequence ID" value="NZ_JBJHZX010000003.1"/>
</dbReference>
<dbReference type="Pfam" id="PF14879">
    <property type="entry name" value="DUF4489"/>
    <property type="match status" value="1"/>
</dbReference>
<comment type="caution">
    <text evidence="1">The sequence shown here is derived from an EMBL/GenBank/DDBJ whole genome shotgun (WGS) entry which is preliminary data.</text>
</comment>
<dbReference type="InterPro" id="IPR027972">
    <property type="entry name" value="DUF4489"/>
</dbReference>
<dbReference type="EMBL" id="JBJHZX010000003">
    <property type="protein sequence ID" value="MFL0194591.1"/>
    <property type="molecule type" value="Genomic_DNA"/>
</dbReference>
<dbReference type="Proteomes" id="UP001623660">
    <property type="component" value="Unassembled WGS sequence"/>
</dbReference>